<evidence type="ECO:0000313" key="4">
    <source>
        <dbReference type="Proteomes" id="UP001595701"/>
    </source>
</evidence>
<keyword evidence="2" id="KW-1133">Transmembrane helix</keyword>
<sequence length="423" mass="44390">MPVEEHDPFEDRFAAALRHAGGAFETDQQSTMVARGETRGRRLRLWRRAAAVAGGVTGIALVGLGGALVLPGTHGDAEQQRSAAANPLPTASPTPTTTHRASPVTGDEVIRTLKSLLPKGKFSNETGRGTGEKPAAPYAQVVYDDGNGKAAVSLSVARVQPGSEEAREAIRCPDKVYIAYDACTTSTLPDGSKVMVMKGYEYPNQRSGTKRWVADLITPTGQHISAQEWNAAAEKDAPVSREQPPLSPAQLTALISAREWRAVADAVPAPPMDTEPSPTQLFPGGSVSSTLTSLLPKGVKVVDRSGAGDSGFGYVVVDDGKGRSLVQVNVQPNMSDVEGDLFGAGTKTLPDGTKVATHQEPSEKGGAGAVMWTVDTIRTDGRRVVISALNAGAPHDDATRETPALTMKQMEAIATSAKWLPAG</sequence>
<dbReference type="EMBL" id="JBHRWR010000016">
    <property type="protein sequence ID" value="MFC3575919.1"/>
    <property type="molecule type" value="Genomic_DNA"/>
</dbReference>
<dbReference type="RefSeq" id="WP_310765823.1">
    <property type="nucleotide sequence ID" value="NZ_JBHRWR010000016.1"/>
</dbReference>
<proteinExistence type="predicted"/>
<gene>
    <name evidence="3" type="ORF">ACFOZ0_22065</name>
</gene>
<accession>A0ABV7SG22</accession>
<comment type="caution">
    <text evidence="3">The sequence shown here is derived from an EMBL/GenBank/DDBJ whole genome shotgun (WGS) entry which is preliminary data.</text>
</comment>
<keyword evidence="2" id="KW-0812">Transmembrane</keyword>
<feature type="region of interest" description="Disordered" evidence="1">
    <location>
        <begin position="74"/>
        <end position="104"/>
    </location>
</feature>
<feature type="compositionally biased region" description="Low complexity" evidence="1">
    <location>
        <begin position="82"/>
        <end position="103"/>
    </location>
</feature>
<name>A0ABV7SG22_9ACTN</name>
<feature type="transmembrane region" description="Helical" evidence="2">
    <location>
        <begin position="49"/>
        <end position="70"/>
    </location>
</feature>
<organism evidence="3 4">
    <name type="scientific">Streptomyces yaanensis</name>
    <dbReference type="NCBI Taxonomy" id="1142239"/>
    <lineage>
        <taxon>Bacteria</taxon>
        <taxon>Bacillati</taxon>
        <taxon>Actinomycetota</taxon>
        <taxon>Actinomycetes</taxon>
        <taxon>Kitasatosporales</taxon>
        <taxon>Streptomycetaceae</taxon>
        <taxon>Streptomyces</taxon>
    </lineage>
</organism>
<evidence type="ECO:0000256" key="2">
    <source>
        <dbReference type="SAM" id="Phobius"/>
    </source>
</evidence>
<evidence type="ECO:0000313" key="3">
    <source>
        <dbReference type="EMBL" id="MFC3575919.1"/>
    </source>
</evidence>
<evidence type="ECO:0000256" key="1">
    <source>
        <dbReference type="SAM" id="MobiDB-lite"/>
    </source>
</evidence>
<evidence type="ECO:0008006" key="5">
    <source>
        <dbReference type="Google" id="ProtNLM"/>
    </source>
</evidence>
<keyword evidence="2" id="KW-0472">Membrane</keyword>
<protein>
    <recommendedName>
        <fullName evidence="5">LigA protein</fullName>
    </recommendedName>
</protein>
<dbReference type="Proteomes" id="UP001595701">
    <property type="component" value="Unassembled WGS sequence"/>
</dbReference>
<reference evidence="4" key="1">
    <citation type="journal article" date="2019" name="Int. J. Syst. Evol. Microbiol.">
        <title>The Global Catalogue of Microorganisms (GCM) 10K type strain sequencing project: providing services to taxonomists for standard genome sequencing and annotation.</title>
        <authorList>
            <consortium name="The Broad Institute Genomics Platform"/>
            <consortium name="The Broad Institute Genome Sequencing Center for Infectious Disease"/>
            <person name="Wu L."/>
            <person name="Ma J."/>
        </authorList>
    </citation>
    <scope>NUCLEOTIDE SEQUENCE [LARGE SCALE GENOMIC DNA]</scope>
    <source>
        <strain evidence="4">CGMCC 4.7035</strain>
    </source>
</reference>
<keyword evidence="4" id="KW-1185">Reference proteome</keyword>